<dbReference type="Pfam" id="PF00067">
    <property type="entry name" value="p450"/>
    <property type="match status" value="1"/>
</dbReference>
<dbReference type="GO" id="GO:0005506">
    <property type="term" value="F:iron ion binding"/>
    <property type="evidence" value="ECO:0007669"/>
    <property type="project" value="InterPro"/>
</dbReference>
<comment type="similarity">
    <text evidence="1">Belongs to the cytochrome P450 family.</text>
</comment>
<keyword evidence="6" id="KW-1185">Reference proteome</keyword>
<organism evidence="5 6">
    <name type="scientific">Byssothecium circinans</name>
    <dbReference type="NCBI Taxonomy" id="147558"/>
    <lineage>
        <taxon>Eukaryota</taxon>
        <taxon>Fungi</taxon>
        <taxon>Dikarya</taxon>
        <taxon>Ascomycota</taxon>
        <taxon>Pezizomycotina</taxon>
        <taxon>Dothideomycetes</taxon>
        <taxon>Pleosporomycetidae</taxon>
        <taxon>Pleosporales</taxon>
        <taxon>Massarineae</taxon>
        <taxon>Massarinaceae</taxon>
        <taxon>Byssothecium</taxon>
    </lineage>
</organism>
<dbReference type="InterPro" id="IPR036396">
    <property type="entry name" value="Cyt_P450_sf"/>
</dbReference>
<keyword evidence="2" id="KW-0349">Heme</keyword>
<dbReference type="GO" id="GO:0016705">
    <property type="term" value="F:oxidoreductase activity, acting on paired donors, with incorporation or reduction of molecular oxygen"/>
    <property type="evidence" value="ECO:0007669"/>
    <property type="project" value="InterPro"/>
</dbReference>
<proteinExistence type="inferred from homology"/>
<dbReference type="AlphaFoldDB" id="A0A6A5TI84"/>
<keyword evidence="3" id="KW-0479">Metal-binding</keyword>
<evidence type="ECO:0000313" key="5">
    <source>
        <dbReference type="EMBL" id="KAF1951449.1"/>
    </source>
</evidence>
<dbReference type="GO" id="GO:0020037">
    <property type="term" value="F:heme binding"/>
    <property type="evidence" value="ECO:0007669"/>
    <property type="project" value="InterPro"/>
</dbReference>
<dbReference type="GO" id="GO:0008395">
    <property type="term" value="F:steroid hydroxylase activity"/>
    <property type="evidence" value="ECO:0007669"/>
    <property type="project" value="TreeGrafter"/>
</dbReference>
<dbReference type="InterPro" id="IPR001128">
    <property type="entry name" value="Cyt_P450"/>
</dbReference>
<protein>
    <submittedName>
        <fullName evidence="5">Cytochrome P450</fullName>
    </submittedName>
</protein>
<gene>
    <name evidence="5" type="ORF">CC80DRAFT_575301</name>
</gene>
<evidence type="ECO:0000256" key="3">
    <source>
        <dbReference type="ARBA" id="ARBA00022723"/>
    </source>
</evidence>
<evidence type="ECO:0000256" key="1">
    <source>
        <dbReference type="ARBA" id="ARBA00010617"/>
    </source>
</evidence>
<dbReference type="PANTHER" id="PTHR24304:SF2">
    <property type="entry name" value="24-HYDROXYCHOLESTEROL 7-ALPHA-HYDROXYLASE"/>
    <property type="match status" value="1"/>
</dbReference>
<dbReference type="InterPro" id="IPR050529">
    <property type="entry name" value="CYP450_sterol_14alpha_dmase"/>
</dbReference>
<dbReference type="OrthoDB" id="3366823at2759"/>
<evidence type="ECO:0000313" key="6">
    <source>
        <dbReference type="Proteomes" id="UP000800035"/>
    </source>
</evidence>
<evidence type="ECO:0000256" key="4">
    <source>
        <dbReference type="ARBA" id="ARBA00023004"/>
    </source>
</evidence>
<dbReference type="PANTHER" id="PTHR24304">
    <property type="entry name" value="CYTOCHROME P450 FAMILY 7"/>
    <property type="match status" value="1"/>
</dbReference>
<sequence>MASTYSIVTSHLDDHPKLTCAILATLVISVVHYAATQALYSKATHGKGHQKTPPVVPHFLPFIGNVPWQYFWSPIEFFKSRSSYYALLQHPVRVKFFTRELYIIQGRENVVAHLAQTSNSNTIFNASFLRQGCAMSAKAVERLESESEETPKYFKRKYLAASPLYSWSSSVIHRYLAGRSALQLSRRFENNLRGRIEAHPALGVPGGVVLNNFLDFFSNDVTAALLDSMCGKGLLERNPAFTRAFFTFCDNFPTFLKRTPQFLAPRAYSAREEVLAAVIDWQTWASENFDANTTPLDEDGDDPLWGTAFFRERFSTFVHEMGFDARDMASMELGFLVGASANVTLNTYWCAIDVFKDRALLNDIRKEVEACKIGDKGDLRFDLGKLIQQPLLQAVFAESLRLRSHLMFIRKTTEAINILDWIIPKDRIVIAWSTPGHMDSKVWSDPSDLHPVDTFWPGRFLKFTDQSESAQFSLPETEGSWLPFGNGAVICPGRHFAKLHCIVTLAMMVESFDCDILAEPKSLKVDQSKFGMGVLGPSGKVPARLRQRED</sequence>
<dbReference type="Proteomes" id="UP000800035">
    <property type="component" value="Unassembled WGS sequence"/>
</dbReference>
<reference evidence="5" key="1">
    <citation type="journal article" date="2020" name="Stud. Mycol.">
        <title>101 Dothideomycetes genomes: a test case for predicting lifestyles and emergence of pathogens.</title>
        <authorList>
            <person name="Haridas S."/>
            <person name="Albert R."/>
            <person name="Binder M."/>
            <person name="Bloem J."/>
            <person name="Labutti K."/>
            <person name="Salamov A."/>
            <person name="Andreopoulos B."/>
            <person name="Baker S."/>
            <person name="Barry K."/>
            <person name="Bills G."/>
            <person name="Bluhm B."/>
            <person name="Cannon C."/>
            <person name="Castanera R."/>
            <person name="Culley D."/>
            <person name="Daum C."/>
            <person name="Ezra D."/>
            <person name="Gonzalez J."/>
            <person name="Henrissat B."/>
            <person name="Kuo A."/>
            <person name="Liang C."/>
            <person name="Lipzen A."/>
            <person name="Lutzoni F."/>
            <person name="Magnuson J."/>
            <person name="Mondo S."/>
            <person name="Nolan M."/>
            <person name="Ohm R."/>
            <person name="Pangilinan J."/>
            <person name="Park H.-J."/>
            <person name="Ramirez L."/>
            <person name="Alfaro M."/>
            <person name="Sun H."/>
            <person name="Tritt A."/>
            <person name="Yoshinaga Y."/>
            <person name="Zwiers L.-H."/>
            <person name="Turgeon B."/>
            <person name="Goodwin S."/>
            <person name="Spatafora J."/>
            <person name="Crous P."/>
            <person name="Grigoriev I."/>
        </authorList>
    </citation>
    <scope>NUCLEOTIDE SEQUENCE</scope>
    <source>
        <strain evidence="5">CBS 675.92</strain>
    </source>
</reference>
<dbReference type="SUPFAM" id="SSF48264">
    <property type="entry name" value="Cytochrome P450"/>
    <property type="match status" value="1"/>
</dbReference>
<accession>A0A6A5TI84</accession>
<evidence type="ECO:0000256" key="2">
    <source>
        <dbReference type="ARBA" id="ARBA00022617"/>
    </source>
</evidence>
<keyword evidence="4" id="KW-0408">Iron</keyword>
<dbReference type="Gene3D" id="1.10.630.10">
    <property type="entry name" value="Cytochrome P450"/>
    <property type="match status" value="1"/>
</dbReference>
<dbReference type="EMBL" id="ML977017">
    <property type="protein sequence ID" value="KAF1951449.1"/>
    <property type="molecule type" value="Genomic_DNA"/>
</dbReference>
<name>A0A6A5TI84_9PLEO</name>